<feature type="transmembrane region" description="Helical" evidence="5">
    <location>
        <begin position="459"/>
        <end position="478"/>
    </location>
</feature>
<feature type="transmembrane region" description="Helical" evidence="5">
    <location>
        <begin position="179"/>
        <end position="202"/>
    </location>
</feature>
<dbReference type="InterPro" id="IPR050307">
    <property type="entry name" value="Sterol_Desaturase_Related"/>
</dbReference>
<accession>A0ABQ6MJF2</accession>
<gene>
    <name evidence="8" type="ORF">TeGR_g7906</name>
</gene>
<name>A0ABQ6MJF2_9STRA</name>
<feature type="chain" id="PRO_5047480116" description="Fatty acid hydroxylase domain-containing protein" evidence="6">
    <location>
        <begin position="21"/>
        <end position="701"/>
    </location>
</feature>
<keyword evidence="2 5" id="KW-0812">Transmembrane</keyword>
<feature type="transmembrane region" description="Helical" evidence="5">
    <location>
        <begin position="92"/>
        <end position="112"/>
    </location>
</feature>
<feature type="transmembrane region" description="Helical" evidence="5">
    <location>
        <begin position="281"/>
        <end position="308"/>
    </location>
</feature>
<keyword evidence="4 5" id="KW-0472">Membrane</keyword>
<dbReference type="Proteomes" id="UP001165060">
    <property type="component" value="Unassembled WGS sequence"/>
</dbReference>
<feature type="transmembrane region" description="Helical" evidence="5">
    <location>
        <begin position="553"/>
        <end position="576"/>
    </location>
</feature>
<feature type="transmembrane region" description="Helical" evidence="5">
    <location>
        <begin position="222"/>
        <end position="243"/>
    </location>
</feature>
<comment type="subcellular location">
    <subcellularLocation>
        <location evidence="1">Membrane</location>
    </subcellularLocation>
</comment>
<comment type="caution">
    <text evidence="8">The sequence shown here is derived from an EMBL/GenBank/DDBJ whole genome shotgun (WGS) entry which is preliminary data.</text>
</comment>
<feature type="transmembrane region" description="Helical" evidence="5">
    <location>
        <begin position="417"/>
        <end position="439"/>
    </location>
</feature>
<evidence type="ECO:0000256" key="6">
    <source>
        <dbReference type="SAM" id="SignalP"/>
    </source>
</evidence>
<keyword evidence="3 5" id="KW-1133">Transmembrane helix</keyword>
<feature type="transmembrane region" description="Helical" evidence="5">
    <location>
        <begin position="597"/>
        <end position="622"/>
    </location>
</feature>
<evidence type="ECO:0000313" key="8">
    <source>
        <dbReference type="EMBL" id="GMI26983.1"/>
    </source>
</evidence>
<dbReference type="InterPro" id="IPR006694">
    <property type="entry name" value="Fatty_acid_hydroxylase"/>
</dbReference>
<proteinExistence type="predicted"/>
<evidence type="ECO:0000256" key="2">
    <source>
        <dbReference type="ARBA" id="ARBA00022692"/>
    </source>
</evidence>
<evidence type="ECO:0000256" key="4">
    <source>
        <dbReference type="ARBA" id="ARBA00023136"/>
    </source>
</evidence>
<feature type="signal peptide" evidence="6">
    <location>
        <begin position="1"/>
        <end position="20"/>
    </location>
</feature>
<dbReference type="Pfam" id="PF04116">
    <property type="entry name" value="FA_hydroxylase"/>
    <property type="match status" value="1"/>
</dbReference>
<evidence type="ECO:0000256" key="3">
    <source>
        <dbReference type="ARBA" id="ARBA00022989"/>
    </source>
</evidence>
<evidence type="ECO:0000256" key="5">
    <source>
        <dbReference type="SAM" id="Phobius"/>
    </source>
</evidence>
<evidence type="ECO:0000313" key="9">
    <source>
        <dbReference type="Proteomes" id="UP001165060"/>
    </source>
</evidence>
<reference evidence="8 9" key="1">
    <citation type="journal article" date="2023" name="Commun. Biol.">
        <title>Genome analysis of Parmales, the sister group of diatoms, reveals the evolutionary specialization of diatoms from phago-mixotrophs to photoautotrophs.</title>
        <authorList>
            <person name="Ban H."/>
            <person name="Sato S."/>
            <person name="Yoshikawa S."/>
            <person name="Yamada K."/>
            <person name="Nakamura Y."/>
            <person name="Ichinomiya M."/>
            <person name="Sato N."/>
            <person name="Blanc-Mathieu R."/>
            <person name="Endo H."/>
            <person name="Kuwata A."/>
            <person name="Ogata H."/>
        </authorList>
    </citation>
    <scope>NUCLEOTIDE SEQUENCE [LARGE SCALE GENOMIC DNA]</scope>
</reference>
<feature type="transmembrane region" description="Helical" evidence="5">
    <location>
        <begin position="58"/>
        <end position="80"/>
    </location>
</feature>
<feature type="domain" description="Fatty acid hydroxylase" evidence="7">
    <location>
        <begin position="559"/>
        <end position="686"/>
    </location>
</feature>
<dbReference type="EMBL" id="BRYB01000286">
    <property type="protein sequence ID" value="GMI26983.1"/>
    <property type="molecule type" value="Genomic_DNA"/>
</dbReference>
<protein>
    <recommendedName>
        <fullName evidence="7">Fatty acid hydroxylase domain-containing protein</fullName>
    </recommendedName>
</protein>
<feature type="transmembrane region" description="Helical" evidence="5">
    <location>
        <begin position="512"/>
        <end position="533"/>
    </location>
</feature>
<organism evidence="8 9">
    <name type="scientific">Tetraparma gracilis</name>
    <dbReference type="NCBI Taxonomy" id="2962635"/>
    <lineage>
        <taxon>Eukaryota</taxon>
        <taxon>Sar</taxon>
        <taxon>Stramenopiles</taxon>
        <taxon>Ochrophyta</taxon>
        <taxon>Bolidophyceae</taxon>
        <taxon>Parmales</taxon>
        <taxon>Triparmaceae</taxon>
        <taxon>Tetraparma</taxon>
    </lineage>
</organism>
<sequence>MKNTLHWALTPQFLLLNAVAFAWFHTGVHQTWTEIDESSLSSWNFKAAPAASQSQMSLSAYAGIAAMTHSLALVVGQALCYCSESWALSKRLGFTLVAVVLSFYVLQSYFYVSFESRSGLVYEQASMFFYDKENSSSFFSIFSSCSYVIWLLAGFAVRSSATSHVGIFPSVLQQNVLKIMTLLMGSYLILHFLVFPLWFSLIKPMMVASHKDQSKDLSDNDFLEFSGLATITHTVAIVLGLAFSRGAPSLASVQAWSDSVMAKFEGLSVSRFAKGTVTHPLFVTLAVLGFVICNFVPSGAKIVCWMAYVTFDWLLMKFVTFAGALEMLVSGGNLFSATIMVVFYVGLVSMGIFVHQFCQSISASLADSKKSSKGENKAHPATPGFKVTADLVDASRRAGYDNVVTENGGAEGAVHTMLWLSILSFFGSPPGVFCVYGILHFCSGLQTPQNIVVNPIKTFVQSTLITGCGSVVTFIPFARTWDALYEKYPELRCQQDKAHDVGGLNRLEVKLAVMNLFGAAALSSLVAVIHLMYPGVDKIYFGNPLESVSATAYLGLSAVLFFLWTDLWAYVAHRALHFPWLYKHVHKLHHRWKQTTAFTALALHPVEFCMITGGVYVGLYVIPLHPAAITVNLLYIHYHNVVDHSGIYAESSLPWQPSSLYHDDHHRHFHVNYGQSLCVWDKLGGTFYKSAKKYTEASFSH</sequence>
<feature type="transmembrane region" description="Helical" evidence="5">
    <location>
        <begin position="334"/>
        <end position="354"/>
    </location>
</feature>
<keyword evidence="6" id="KW-0732">Signal</keyword>
<feature type="transmembrane region" description="Helical" evidence="5">
    <location>
        <begin position="137"/>
        <end position="158"/>
    </location>
</feature>
<dbReference type="PANTHER" id="PTHR11863">
    <property type="entry name" value="STEROL DESATURASE"/>
    <property type="match status" value="1"/>
</dbReference>
<evidence type="ECO:0000259" key="7">
    <source>
        <dbReference type="Pfam" id="PF04116"/>
    </source>
</evidence>
<evidence type="ECO:0000256" key="1">
    <source>
        <dbReference type="ARBA" id="ARBA00004370"/>
    </source>
</evidence>
<keyword evidence="9" id="KW-1185">Reference proteome</keyword>